<comment type="caution">
    <text evidence="9">The sequence shown here is derived from an EMBL/GenBank/DDBJ whole genome shotgun (WGS) entry which is preliminary data.</text>
</comment>
<feature type="repeat" description="TPR" evidence="4">
    <location>
        <begin position="1103"/>
        <end position="1136"/>
    </location>
</feature>
<evidence type="ECO:0000256" key="3">
    <source>
        <dbReference type="ARBA" id="ARBA00023242"/>
    </source>
</evidence>
<evidence type="ECO:0008006" key="11">
    <source>
        <dbReference type="Google" id="ProtNLM"/>
    </source>
</evidence>
<keyword evidence="4" id="KW-0802">TPR repeat</keyword>
<feature type="region of interest" description="Disordered" evidence="5">
    <location>
        <begin position="124"/>
        <end position="147"/>
    </location>
</feature>
<feature type="domain" description="NUP160 C-terminal TPR" evidence="7">
    <location>
        <begin position="1398"/>
        <end position="1621"/>
    </location>
</feature>
<dbReference type="PROSITE" id="PS50005">
    <property type="entry name" value="TPR"/>
    <property type="match status" value="1"/>
</dbReference>
<dbReference type="InterPro" id="IPR059141">
    <property type="entry name" value="Beta-prop_Nup120_160"/>
</dbReference>
<evidence type="ECO:0000256" key="2">
    <source>
        <dbReference type="ARBA" id="ARBA00022448"/>
    </source>
</evidence>
<dbReference type="Pfam" id="PF23347">
    <property type="entry name" value="TPR_Nup160_C"/>
    <property type="match status" value="1"/>
</dbReference>
<evidence type="ECO:0000313" key="9">
    <source>
        <dbReference type="EMBL" id="KAJ1919418.1"/>
    </source>
</evidence>
<organism evidence="9 10">
    <name type="scientific">Mycoemilia scoparia</name>
    <dbReference type="NCBI Taxonomy" id="417184"/>
    <lineage>
        <taxon>Eukaryota</taxon>
        <taxon>Fungi</taxon>
        <taxon>Fungi incertae sedis</taxon>
        <taxon>Zoopagomycota</taxon>
        <taxon>Kickxellomycotina</taxon>
        <taxon>Kickxellomycetes</taxon>
        <taxon>Kickxellales</taxon>
        <taxon>Kickxellaceae</taxon>
        <taxon>Mycoemilia</taxon>
    </lineage>
</organism>
<evidence type="ECO:0000256" key="4">
    <source>
        <dbReference type="PROSITE-ProRule" id="PRU00339"/>
    </source>
</evidence>
<keyword evidence="2" id="KW-0813">Transport</keyword>
<feature type="domain" description="NUP160 middle TPR" evidence="8">
    <location>
        <begin position="1102"/>
        <end position="1350"/>
    </location>
</feature>
<dbReference type="InterPro" id="IPR056535">
    <property type="entry name" value="TPR_NUP160_M"/>
</dbReference>
<keyword evidence="3" id="KW-0539">Nucleus</keyword>
<dbReference type="GO" id="GO:0005643">
    <property type="term" value="C:nuclear pore"/>
    <property type="evidence" value="ECO:0007669"/>
    <property type="project" value="TreeGrafter"/>
</dbReference>
<name>A0A9W8DR67_9FUNG</name>
<sequence length="1692" mass="188331">MFDMALNPDDTADTNAVRRDRAQQLQLFHTVPFYTDNVFPYNPSQSQTHVLPNPYHIGNNLNPGAQAHGDRMALHLSAAAQSGLYSIRNHADKCISWRVLSDRRTLELRAIKWITTAQGPLATDGGTKSSIGKNINRPSGATEAQKQELEHSKIGSYVFPAPILPGLTIFDDTYSGHISVMCCTETGVIYRLSFGSFWEVSKKGWSPDTDSSYYAIERYKGKGGAVVSGRNPVGAHVVDANTVLVACADGSLSVISGFITPEEQRGDLKNFVEETNLSSSGVMSSMRQFIPRILGRGNPPDQSISGASQPVALSAISLHSDQVKIGVTLDRDRRLRLWSLQNQMACIHTEQLPTLDQKGQPIPHNPEEFTPPLPDNRVRMYIKPLSSKDSGYYEGQFVVAVYVPDSTTPYFTLIEGEVSNSGKLQRIGILMQRTCWSTHGGSPLIAGDDYVDFQVVQRVSALDSQNIDATDDGRQDFEGTANRKWTLWALWERDQDSILTYTHFTLKNNNGTHHPLEYDGDILFGERWYSVIRESSASKPTATGGKISSIDFYSAETLDAQEEISKDGEISENGTNVASQLAAEITDAFMSHLFDPLRFDRGVLAHSLALYEQSVKDRGHSLPALSKSSGLPPLASQPGLYSRAASVVGSFLRVEVSREDGTLLVSDYRRALYTEWMRYATLCSRLQRGANVPCALSFCVETQMLTIVRGNSLAPLQTAGEVEWMCAVMSGDPAASILQNAPSSLLVSSYPELAPKNARTEVARLLSASAYVSRILGPDCVAFFTHEVTQMPLNSLCVPLDFAMVEQFEALKLSASTWNQAHVRRTIRLLRYCEAPSQTIIEILRVLVLSSLPSAETYIYDEQSPDPIEAREDAGGFKTSVAMDGLVTAAYSLSIKSRFTLVRDILLLLTVITYYDEDANGILSDLYGLLTSTASTFRVFSVMHWISMQPLYTLSSQLGTTSSLKTTDDHFLSCFSDMHLTRANLDSPSADASAGANGGGVLQDSSATNSVVYSLLHAYIHKVISLTFGGNTGRFADMITEAASQLDLHLQFTIFTALNAQPDSLLDPMAYAEKSMIEYGANLALITTPDMVNAYLDYLQPSSAVNYLRGQMYFRLKDYDKASMYFSRAATVYLQNNYKLSPKSVLYSVLPENVAIKGLASSYYQHLAELFGQVRKFDAVNRFCYLAIEAANSEKDMIDENELIDFKQNNWFKIFHSALDNNLYEEAYLAMMANPDQRMRTDCLRHLVAVLCESTEGVSLLCRLGFPGLQEEVEANLLFKARNSDLFAHPNYYQILHSFHVYRSDYRAAASAMYQHAKRLGAAMPFATDILSTITDQAQAYLSCINALQLVDSASAWIVVSRQGGNKNGQKRKKRRVEIERFSPTKDGQAINELDIVELVDVRREYNLTLARLQLSSKYPEFRTQNIQLDAEDAIVLFMKVGMYDQALSISQSYKLDLTSLFESLTHKCLDLSLRKNIDDRISDNDDAFWENEDILESAGSQPDRAWNLLHSYLKRIEQGHEKEGKFKYHYHVAVTILDSEHDVRLPPWLSSILLENRPQDLIRACLKHGSIVEAAEFLVQHINSKAALLASPSYLAKSTCEFWLPYALIDQTIRVLDSAIAKLGDSKKDDQQLTKSSQRGIEMRLNLFKILHKNLKEALDSYIHHAQRESKDIGMESVGNSSSVFPIPALS</sequence>
<comment type="subcellular location">
    <subcellularLocation>
        <location evidence="1">Nucleus</location>
    </subcellularLocation>
</comment>
<evidence type="ECO:0000259" key="6">
    <source>
        <dbReference type="Pfam" id="PF11715"/>
    </source>
</evidence>
<dbReference type="Proteomes" id="UP001150538">
    <property type="component" value="Unassembled WGS sequence"/>
</dbReference>
<reference evidence="9" key="1">
    <citation type="submission" date="2022-07" db="EMBL/GenBank/DDBJ databases">
        <title>Phylogenomic reconstructions and comparative analyses of Kickxellomycotina fungi.</title>
        <authorList>
            <person name="Reynolds N.K."/>
            <person name="Stajich J.E."/>
            <person name="Barry K."/>
            <person name="Grigoriev I.V."/>
            <person name="Crous P."/>
            <person name="Smith M.E."/>
        </authorList>
    </citation>
    <scope>NUCLEOTIDE SEQUENCE</scope>
    <source>
        <strain evidence="9">NBRC 100468</strain>
    </source>
</reference>
<dbReference type="PANTHER" id="PTHR21286">
    <property type="entry name" value="NUCLEAR PORE COMPLEX PROTEIN NUP160"/>
    <property type="match status" value="1"/>
</dbReference>
<dbReference type="InterPro" id="IPR056536">
    <property type="entry name" value="TPR_NUP160_C"/>
</dbReference>
<dbReference type="InterPro" id="IPR019734">
    <property type="entry name" value="TPR_rpt"/>
</dbReference>
<dbReference type="OrthoDB" id="67716at2759"/>
<gene>
    <name evidence="9" type="ORF">H4219_002010</name>
</gene>
<dbReference type="InterPro" id="IPR021717">
    <property type="entry name" value="Nucleoporin_Nup160"/>
</dbReference>
<proteinExistence type="predicted"/>
<feature type="domain" description="Nucleoporin Nup120/160 beta-propeller" evidence="6">
    <location>
        <begin position="94"/>
        <end position="723"/>
    </location>
</feature>
<evidence type="ECO:0000259" key="7">
    <source>
        <dbReference type="Pfam" id="PF23347"/>
    </source>
</evidence>
<accession>A0A9W8DR67</accession>
<dbReference type="EMBL" id="JANBPU010000027">
    <property type="protein sequence ID" value="KAJ1919418.1"/>
    <property type="molecule type" value="Genomic_DNA"/>
</dbReference>
<dbReference type="Pfam" id="PF11715">
    <property type="entry name" value="Beta-prop_Nup120_160"/>
    <property type="match status" value="1"/>
</dbReference>
<feature type="compositionally biased region" description="Polar residues" evidence="5">
    <location>
        <begin position="126"/>
        <end position="144"/>
    </location>
</feature>
<dbReference type="Pfam" id="PF23354">
    <property type="entry name" value="TPR_NUP160_120_M"/>
    <property type="match status" value="1"/>
</dbReference>
<evidence type="ECO:0000259" key="8">
    <source>
        <dbReference type="Pfam" id="PF23354"/>
    </source>
</evidence>
<evidence type="ECO:0000313" key="10">
    <source>
        <dbReference type="Proteomes" id="UP001150538"/>
    </source>
</evidence>
<dbReference type="GO" id="GO:0017056">
    <property type="term" value="F:structural constituent of nuclear pore"/>
    <property type="evidence" value="ECO:0007669"/>
    <property type="project" value="TreeGrafter"/>
</dbReference>
<evidence type="ECO:0000256" key="5">
    <source>
        <dbReference type="SAM" id="MobiDB-lite"/>
    </source>
</evidence>
<protein>
    <recommendedName>
        <fullName evidence="11">Nuclear pore complex protein Nup160</fullName>
    </recommendedName>
</protein>
<evidence type="ECO:0000256" key="1">
    <source>
        <dbReference type="ARBA" id="ARBA00004123"/>
    </source>
</evidence>
<keyword evidence="10" id="KW-1185">Reference proteome</keyword>
<dbReference type="PANTHER" id="PTHR21286:SF0">
    <property type="entry name" value="NUCLEAR PORE COMPLEX PROTEIN NUP160"/>
    <property type="match status" value="1"/>
</dbReference>